<dbReference type="PROSITE" id="PS51217">
    <property type="entry name" value="UVRD_HELICASE_CTER"/>
    <property type="match status" value="1"/>
</dbReference>
<dbReference type="Proteomes" id="UP000326061">
    <property type="component" value="Chromosome"/>
</dbReference>
<comment type="catalytic activity">
    <reaction evidence="8">
        <text>ATP + H2O = ADP + phosphate + H(+)</text>
        <dbReference type="Rhea" id="RHEA:13065"/>
        <dbReference type="ChEBI" id="CHEBI:15377"/>
        <dbReference type="ChEBI" id="CHEBI:15378"/>
        <dbReference type="ChEBI" id="CHEBI:30616"/>
        <dbReference type="ChEBI" id="CHEBI:43474"/>
        <dbReference type="ChEBI" id="CHEBI:456216"/>
        <dbReference type="EC" id="5.6.2.4"/>
    </reaction>
</comment>
<name>A0AAJ4A4X2_9BACT</name>
<dbReference type="PANTHER" id="PTHR11070">
    <property type="entry name" value="UVRD / RECB / PCRA DNA HELICASE FAMILY MEMBER"/>
    <property type="match status" value="1"/>
</dbReference>
<keyword evidence="1 9" id="KW-0547">Nucleotide-binding</keyword>
<organism evidence="12 13">
    <name type="scientific">Sulfurimonas xiamenensis</name>
    <dbReference type="NCBI Taxonomy" id="2590021"/>
    <lineage>
        <taxon>Bacteria</taxon>
        <taxon>Pseudomonadati</taxon>
        <taxon>Campylobacterota</taxon>
        <taxon>Epsilonproteobacteria</taxon>
        <taxon>Campylobacterales</taxon>
        <taxon>Sulfurimonadaceae</taxon>
        <taxon>Sulfurimonas</taxon>
    </lineage>
</organism>
<keyword evidence="4 9" id="KW-0067">ATP-binding</keyword>
<sequence>MFINNLAYEASAGSGKTFMLVVRYLSLLFKGAEPSKILALTFTNKAANEMQERIVQTLEELEHRGELDEIVKVTELSRDYLLQNRQRVLNEFLNSHTKIMTIDSFFTQILRKFSLYASLMPDFSTSSSQHELKLLSRFLKEVSVAGKKETLILLSLAFNKRFTDIFSLLDEFYIKFKEIKHIKFKKQNYRVFEEEALSSMAELKKIISSCKAASKTALKSVEVQNYEELCAKAWIGRETLNYNTFSKCFTSEIDHLLTKIQEAIREHNRAKEQNFFYAIKELVDIYTKSKKALYMDDSELSFSDVTYLVYEILNLIEDSHFLYFRLDAQIEHMLLDEFQDTSILQYEILKPLIDEITSGKGIFDNGSFFFVGDVKQSIYRFRGGVSALFDAVRRENDTHVEKLLINYRSQKEVVAFVNELFEKRIKNYTPQLVREGAKGGYVEVVQNDDPLEEVVIRVQKLLSIGANSSEIAVLCATNSDGQALKEALLAKNIEVITETTTKLINQKSIKAVLEYLKYLYFDEDIYLQNFFALVSQKVRPLKKVDFNEAKLLDVVKNIIDEFRLFSDDFNYVRFLNALSKYSDIESLLFEYERLDLSAAASQLSGVRVLTVHKSKGLEFTHVIVMDRLKKAPPARDAIIYEYEGISLKNIYLRIKGRESIDKNYENALKKEKLLVHEDSLNALYVAFTRARENLFIVTKSKDSMFAILDLKIGCSGSLDIQKSHIREHDFAKLQAETGALEYKELYYGTQNDILALEKAQDEDIKSINFGIAMHYMLEMLGSFDAQSISLAKEMMLNKYGAFLEDEEIEDIENRVSMLLKNKTFLSLVKGECYKEKAIRYKNNLRYIDLLVKSNSVKESLFERWNIIDYKSALSYVDEHKKQVNYYVNAIKEITGDEVDGYICYLLQGSIKIVKI</sequence>
<dbReference type="SUPFAM" id="SSF52540">
    <property type="entry name" value="P-loop containing nucleoside triphosphate hydrolases"/>
    <property type="match status" value="1"/>
</dbReference>
<dbReference type="GO" id="GO:0016787">
    <property type="term" value="F:hydrolase activity"/>
    <property type="evidence" value="ECO:0007669"/>
    <property type="project" value="UniProtKB-UniRule"/>
</dbReference>
<dbReference type="SUPFAM" id="SSF52980">
    <property type="entry name" value="Restriction endonuclease-like"/>
    <property type="match status" value="1"/>
</dbReference>
<evidence type="ECO:0000259" key="10">
    <source>
        <dbReference type="PROSITE" id="PS51198"/>
    </source>
</evidence>
<dbReference type="KEGG" id="suln:FJR47_08930"/>
<dbReference type="InterPro" id="IPR014017">
    <property type="entry name" value="DNA_helicase_UvrD-like_C"/>
</dbReference>
<dbReference type="Pfam" id="PF00580">
    <property type="entry name" value="UvrD-helicase"/>
    <property type="match status" value="1"/>
</dbReference>
<comment type="catalytic activity">
    <reaction evidence="6">
        <text>Couples ATP hydrolysis with the unwinding of duplex DNA by translocating in the 3'-5' direction.</text>
        <dbReference type="EC" id="5.6.2.4"/>
    </reaction>
</comment>
<evidence type="ECO:0000256" key="3">
    <source>
        <dbReference type="ARBA" id="ARBA00022806"/>
    </source>
</evidence>
<evidence type="ECO:0000256" key="5">
    <source>
        <dbReference type="ARBA" id="ARBA00023235"/>
    </source>
</evidence>
<feature type="binding site" evidence="9">
    <location>
        <begin position="10"/>
        <end position="17"/>
    </location>
    <ligand>
        <name>ATP</name>
        <dbReference type="ChEBI" id="CHEBI:30616"/>
    </ligand>
</feature>
<keyword evidence="3 9" id="KW-0347">Helicase</keyword>
<evidence type="ECO:0000256" key="1">
    <source>
        <dbReference type="ARBA" id="ARBA00022741"/>
    </source>
</evidence>
<dbReference type="InterPro" id="IPR027417">
    <property type="entry name" value="P-loop_NTPase"/>
</dbReference>
<feature type="domain" description="UvrD-like helicase ATP-binding" evidence="10">
    <location>
        <begin position="1"/>
        <end position="410"/>
    </location>
</feature>
<evidence type="ECO:0000256" key="9">
    <source>
        <dbReference type="PROSITE-ProRule" id="PRU00560"/>
    </source>
</evidence>
<dbReference type="GO" id="GO:0003677">
    <property type="term" value="F:DNA binding"/>
    <property type="evidence" value="ECO:0007669"/>
    <property type="project" value="InterPro"/>
</dbReference>
<dbReference type="InterPro" id="IPR000212">
    <property type="entry name" value="DNA_helicase_UvrD/REP"/>
</dbReference>
<proteinExistence type="predicted"/>
<accession>A0AAJ4A4X2</accession>
<dbReference type="PANTHER" id="PTHR11070:SF67">
    <property type="entry name" value="DNA 3'-5' HELICASE"/>
    <property type="match status" value="1"/>
</dbReference>
<dbReference type="InterPro" id="IPR011335">
    <property type="entry name" value="Restrct_endonuc-II-like"/>
</dbReference>
<dbReference type="InterPro" id="IPR014016">
    <property type="entry name" value="UvrD-like_ATP-bd"/>
</dbReference>
<keyword evidence="2 9" id="KW-0378">Hydrolase</keyword>
<dbReference type="GO" id="GO:0005524">
    <property type="term" value="F:ATP binding"/>
    <property type="evidence" value="ECO:0007669"/>
    <property type="project" value="UniProtKB-UniRule"/>
</dbReference>
<dbReference type="AlphaFoldDB" id="A0AAJ4A4X2"/>
<evidence type="ECO:0000256" key="2">
    <source>
        <dbReference type="ARBA" id="ARBA00022801"/>
    </source>
</evidence>
<feature type="domain" description="UvrD-like helicase C-terminal" evidence="11">
    <location>
        <begin position="411"/>
        <end position="702"/>
    </location>
</feature>
<dbReference type="Gene3D" id="1.10.486.10">
    <property type="entry name" value="PCRA, domain 4"/>
    <property type="match status" value="1"/>
</dbReference>
<evidence type="ECO:0000313" key="13">
    <source>
        <dbReference type="Proteomes" id="UP000326061"/>
    </source>
</evidence>
<reference evidence="13" key="1">
    <citation type="submission" date="2019-06" db="EMBL/GenBank/DDBJ databases">
        <title>Sulfurimonas gotlandica sp. nov., a chemoautotrophic and psychrotolerant epsilonproteobacterium isolated from a pelagic redoxcline, and an emended description of the genus Sulfurimonas.</title>
        <authorList>
            <person name="Wang S."/>
            <person name="Jiang L."/>
            <person name="Shao Z."/>
        </authorList>
    </citation>
    <scope>NUCLEOTIDE SEQUENCE [LARGE SCALE GENOMIC DNA]</scope>
    <source>
        <strain evidence="13">1-1N</strain>
    </source>
</reference>
<evidence type="ECO:0000256" key="7">
    <source>
        <dbReference type="ARBA" id="ARBA00034808"/>
    </source>
</evidence>
<dbReference type="GO" id="GO:0005829">
    <property type="term" value="C:cytosol"/>
    <property type="evidence" value="ECO:0007669"/>
    <property type="project" value="TreeGrafter"/>
</dbReference>
<gene>
    <name evidence="12" type="ORF">FJR47_08930</name>
</gene>
<dbReference type="NCBIfam" id="NF010485">
    <property type="entry name" value="PRK13909.1-2"/>
    <property type="match status" value="1"/>
</dbReference>
<evidence type="ECO:0000313" key="12">
    <source>
        <dbReference type="EMBL" id="QFR44036.1"/>
    </source>
</evidence>
<keyword evidence="5" id="KW-0413">Isomerase</keyword>
<evidence type="ECO:0000259" key="11">
    <source>
        <dbReference type="PROSITE" id="PS51217"/>
    </source>
</evidence>
<dbReference type="PROSITE" id="PS51198">
    <property type="entry name" value="UVRD_HELICASE_ATP_BIND"/>
    <property type="match status" value="1"/>
</dbReference>
<evidence type="ECO:0000256" key="8">
    <source>
        <dbReference type="ARBA" id="ARBA00048988"/>
    </source>
</evidence>
<keyword evidence="13" id="KW-1185">Reference proteome</keyword>
<evidence type="ECO:0000256" key="6">
    <source>
        <dbReference type="ARBA" id="ARBA00034617"/>
    </source>
</evidence>
<dbReference type="EMBL" id="CP041166">
    <property type="protein sequence ID" value="QFR44036.1"/>
    <property type="molecule type" value="Genomic_DNA"/>
</dbReference>
<dbReference type="Gene3D" id="3.40.50.300">
    <property type="entry name" value="P-loop containing nucleotide triphosphate hydrolases"/>
    <property type="match status" value="4"/>
</dbReference>
<dbReference type="Pfam" id="PF13361">
    <property type="entry name" value="UvrD_C"/>
    <property type="match status" value="2"/>
</dbReference>
<dbReference type="GO" id="GO:0043138">
    <property type="term" value="F:3'-5' DNA helicase activity"/>
    <property type="evidence" value="ECO:0007669"/>
    <property type="project" value="UniProtKB-EC"/>
</dbReference>
<dbReference type="GO" id="GO:0000725">
    <property type="term" value="P:recombinational repair"/>
    <property type="evidence" value="ECO:0007669"/>
    <property type="project" value="TreeGrafter"/>
</dbReference>
<protein>
    <recommendedName>
        <fullName evidence="7">DNA 3'-5' helicase</fullName>
        <ecNumber evidence="7">5.6.2.4</ecNumber>
    </recommendedName>
</protein>
<dbReference type="EC" id="5.6.2.4" evidence="7"/>
<dbReference type="RefSeq" id="WP_152300096.1">
    <property type="nucleotide sequence ID" value="NZ_CP041166.1"/>
</dbReference>
<evidence type="ECO:0000256" key="4">
    <source>
        <dbReference type="ARBA" id="ARBA00022840"/>
    </source>
</evidence>